<feature type="domain" description="ABC transporter" evidence="11">
    <location>
        <begin position="537"/>
        <end position="824"/>
    </location>
</feature>
<dbReference type="GO" id="GO:0016887">
    <property type="term" value="F:ATP hydrolysis activity"/>
    <property type="evidence" value="ECO:0007669"/>
    <property type="project" value="InterPro"/>
</dbReference>
<dbReference type="RefSeq" id="XP_007515064.1">
    <property type="nucleotide sequence ID" value="XM_007515002.1"/>
</dbReference>
<dbReference type="EMBL" id="FO082277">
    <property type="protein sequence ID" value="CCO15304.1"/>
    <property type="molecule type" value="Genomic_DNA"/>
</dbReference>
<dbReference type="CDD" id="cd18582">
    <property type="entry name" value="ABC_6TM_ATM1_ABCB7"/>
    <property type="match status" value="1"/>
</dbReference>
<reference evidence="13 14" key="1">
    <citation type="submission" date="2011-10" db="EMBL/GenBank/DDBJ databases">
        <authorList>
            <person name="Genoscope - CEA"/>
        </authorList>
    </citation>
    <scope>NUCLEOTIDE SEQUENCE [LARGE SCALE GENOMIC DNA]</scope>
    <source>
        <strain evidence="13 14">RCC 1105</strain>
    </source>
</reference>
<feature type="region of interest" description="Disordered" evidence="10">
    <location>
        <begin position="61"/>
        <end position="88"/>
    </location>
</feature>
<dbReference type="OrthoDB" id="6500128at2759"/>
<evidence type="ECO:0000256" key="8">
    <source>
        <dbReference type="ARBA" id="ARBA00022989"/>
    </source>
</evidence>
<dbReference type="PANTHER" id="PTHR24221">
    <property type="entry name" value="ATP-BINDING CASSETTE SUB-FAMILY B"/>
    <property type="match status" value="1"/>
</dbReference>
<dbReference type="InterPro" id="IPR003439">
    <property type="entry name" value="ABC_transporter-like_ATP-bd"/>
</dbReference>
<dbReference type="Proteomes" id="UP000198341">
    <property type="component" value="Chromosome 2"/>
</dbReference>
<dbReference type="PROSITE" id="PS50929">
    <property type="entry name" value="ABC_TM1F"/>
    <property type="match status" value="1"/>
</dbReference>
<evidence type="ECO:0000256" key="4">
    <source>
        <dbReference type="ARBA" id="ARBA00022475"/>
    </source>
</evidence>
<sequence length="924" mass="100731">MRRAAAKAAAKTAALSAVSVHRLAADVSTSSSSVVVGRRIFCRQRTASSTARQSRRHHLFAASAMVGDDDRDTNNSNRGGFASSSSSSKDASSALVRRFMRESCSFSSSSSRNDTLFDERRKRYYSSSSSSSSTATATAIKTIIDDENNAVITKKTKKKEGQQKTDSEIDLKILKTLGSHLWPADSVENKARVVTAVSFLVLSKLANVSVPFMFKHAIDGLAASTSADGAITGATALSTIDLAAIGLGTPATMLVGYGVARATASLASELRNATFAKVSQGAIRSLARDVFKHLHDLDLTFHLNRQTGALNRAIDRGQRGISFLCNSMVFNVFPTALEIGLVSAILYSKCGPEFALLSTGTIGAYTAFTFGVTKWRTKFRKKMNALENEGNNKAVDSLLNYETVKYFNKEKHEVNRFDESLKGVEQANLKIATSLAGLNFGQNAIFSAALSTAMLLAASKVTTGELTVGDLVMVNGLLFQLSVPLNFLGTVYREAKQSMVDMTTMFKLLEEQSQVREAVNGLELPTSKEALEKGFSVEFRNVSFGYDQTGEENEFDTITSEGGAAEESSSSAPGNNNALIVDDLSFKIEAGKSLAIVGASGSGKSTILRLLYRLYDVNYNCEHNNHDSTQCGVYIDGKNVKDLKLDSLRENIAIVPQDVVLFNDTLRYNIAYGKSQRFVDSEHQSLGEELATDAEIREVVRRARLTETVASLPKGFSTQVGERGLKLSGGEKQRVAIARALLKNSPIVLLDEATSALDAYTEREIVREIDFLTKGKTTVVVAHRLSTARRCDNIAVIHNGKIVEYGSHDELLSIENGRYAKSWAQQTQKRSDVFDSDDDTSSGGNEERPLAPTASDVNDENAVREAKLTMNDDDDKDNNKIHDPNTPLDELLRRHAPKKRGGEVSIRERQQRKSSVVMDKKRCC</sequence>
<evidence type="ECO:0000256" key="1">
    <source>
        <dbReference type="ARBA" id="ARBA00004225"/>
    </source>
</evidence>
<keyword evidence="6" id="KW-0547">Nucleotide-binding</keyword>
<dbReference type="Gene3D" id="1.20.1560.10">
    <property type="entry name" value="ABC transporter type 1, transmembrane domain"/>
    <property type="match status" value="2"/>
</dbReference>
<dbReference type="SUPFAM" id="SSF90123">
    <property type="entry name" value="ABC transporter transmembrane region"/>
    <property type="match status" value="1"/>
</dbReference>
<dbReference type="Pfam" id="PF00005">
    <property type="entry name" value="ABC_tran"/>
    <property type="match status" value="1"/>
</dbReference>
<organism evidence="13 14">
    <name type="scientific">Bathycoccus prasinos</name>
    <dbReference type="NCBI Taxonomy" id="41875"/>
    <lineage>
        <taxon>Eukaryota</taxon>
        <taxon>Viridiplantae</taxon>
        <taxon>Chlorophyta</taxon>
        <taxon>Mamiellophyceae</taxon>
        <taxon>Mamiellales</taxon>
        <taxon>Bathycoccaceae</taxon>
        <taxon>Bathycoccus</taxon>
    </lineage>
</organism>
<evidence type="ECO:0000256" key="9">
    <source>
        <dbReference type="ARBA" id="ARBA00023136"/>
    </source>
</evidence>
<keyword evidence="5" id="KW-0812">Transmembrane</keyword>
<keyword evidence="9" id="KW-0472">Membrane</keyword>
<dbReference type="PROSITE" id="PS00211">
    <property type="entry name" value="ABC_TRANSPORTER_1"/>
    <property type="match status" value="1"/>
</dbReference>
<dbReference type="Gene3D" id="3.40.50.300">
    <property type="entry name" value="P-loop containing nucleotide triphosphate hydrolases"/>
    <property type="match status" value="1"/>
</dbReference>
<accession>K8EBS1</accession>
<dbReference type="GO" id="GO:0006879">
    <property type="term" value="P:intracellular iron ion homeostasis"/>
    <property type="evidence" value="ECO:0007669"/>
    <property type="project" value="TreeGrafter"/>
</dbReference>
<evidence type="ECO:0000313" key="14">
    <source>
        <dbReference type="Proteomes" id="UP000198341"/>
    </source>
</evidence>
<evidence type="ECO:0000259" key="12">
    <source>
        <dbReference type="PROSITE" id="PS50929"/>
    </source>
</evidence>
<dbReference type="GO" id="GO:0005524">
    <property type="term" value="F:ATP binding"/>
    <property type="evidence" value="ECO:0007669"/>
    <property type="project" value="UniProtKB-KW"/>
</dbReference>
<evidence type="ECO:0000256" key="2">
    <source>
        <dbReference type="ARBA" id="ARBA00004651"/>
    </source>
</evidence>
<dbReference type="InterPro" id="IPR003593">
    <property type="entry name" value="AAA+_ATPase"/>
</dbReference>
<keyword evidence="3" id="KW-0813">Transport</keyword>
<dbReference type="Pfam" id="PF00664">
    <property type="entry name" value="ABC_membrane"/>
    <property type="match status" value="1"/>
</dbReference>
<keyword evidence="4" id="KW-1003">Cell membrane</keyword>
<evidence type="ECO:0000256" key="7">
    <source>
        <dbReference type="ARBA" id="ARBA00022840"/>
    </source>
</evidence>
<evidence type="ECO:0000313" key="13">
    <source>
        <dbReference type="EMBL" id="CCO15304.1"/>
    </source>
</evidence>
<dbReference type="SMART" id="SM00382">
    <property type="entry name" value="AAA"/>
    <property type="match status" value="1"/>
</dbReference>
<feature type="domain" description="ABC transmembrane type-1" evidence="12">
    <location>
        <begin position="194"/>
        <end position="497"/>
    </location>
</feature>
<feature type="compositionally biased region" description="Low complexity" evidence="10">
    <location>
        <begin position="560"/>
        <end position="576"/>
    </location>
</feature>
<dbReference type="InterPro" id="IPR011527">
    <property type="entry name" value="ABC1_TM_dom"/>
</dbReference>
<evidence type="ECO:0000256" key="6">
    <source>
        <dbReference type="ARBA" id="ARBA00022741"/>
    </source>
</evidence>
<dbReference type="GO" id="GO:0005743">
    <property type="term" value="C:mitochondrial inner membrane"/>
    <property type="evidence" value="ECO:0007669"/>
    <property type="project" value="TreeGrafter"/>
</dbReference>
<feature type="region of interest" description="Disordered" evidence="10">
    <location>
        <begin position="825"/>
        <end position="924"/>
    </location>
</feature>
<dbReference type="FunFam" id="3.40.50.300:FF:000221">
    <property type="entry name" value="Multidrug ABC transporter ATP-binding protein"/>
    <property type="match status" value="1"/>
</dbReference>
<dbReference type="AlphaFoldDB" id="K8EBS1"/>
<proteinExistence type="predicted"/>
<dbReference type="eggNOG" id="KOG0057">
    <property type="taxonomic scope" value="Eukaryota"/>
</dbReference>
<comment type="subcellular location">
    <subcellularLocation>
        <location evidence="2">Cell membrane</location>
        <topology evidence="2">Multi-pass membrane protein</topology>
    </subcellularLocation>
    <subcellularLocation>
        <location evidence="1">Mitochondrion membrane</location>
        <topology evidence="1">Multi-pass membrane protein</topology>
    </subcellularLocation>
</comment>
<dbReference type="SUPFAM" id="SSF52540">
    <property type="entry name" value="P-loop containing nucleoside triphosphate hydrolases"/>
    <property type="match status" value="1"/>
</dbReference>
<name>K8EBS1_9CHLO</name>
<keyword evidence="8" id="KW-1133">Transmembrane helix</keyword>
<dbReference type="InterPro" id="IPR039421">
    <property type="entry name" value="Type_1_exporter"/>
</dbReference>
<dbReference type="GeneID" id="19017667"/>
<protein>
    <submittedName>
        <fullName evidence="13">ATP-binding cassette sub-family B member 7, mitochondrial</fullName>
    </submittedName>
</protein>
<keyword evidence="14" id="KW-1185">Reference proteome</keyword>
<dbReference type="KEGG" id="bpg:Bathy02g05520"/>
<evidence type="ECO:0000256" key="3">
    <source>
        <dbReference type="ARBA" id="ARBA00022448"/>
    </source>
</evidence>
<feature type="region of interest" description="Disordered" evidence="10">
    <location>
        <begin position="555"/>
        <end position="576"/>
    </location>
</feature>
<dbReference type="PANTHER" id="PTHR24221:SF402">
    <property type="entry name" value="IRON-SULFUR CLUSTERS TRANSPORTER ABCB7, MITOCHONDRIAL"/>
    <property type="match status" value="1"/>
</dbReference>
<evidence type="ECO:0000259" key="11">
    <source>
        <dbReference type="PROSITE" id="PS50893"/>
    </source>
</evidence>
<evidence type="ECO:0000256" key="10">
    <source>
        <dbReference type="SAM" id="MobiDB-lite"/>
    </source>
</evidence>
<dbReference type="PROSITE" id="PS50893">
    <property type="entry name" value="ABC_TRANSPORTER_2"/>
    <property type="match status" value="1"/>
</dbReference>
<dbReference type="InterPro" id="IPR036640">
    <property type="entry name" value="ABC1_TM_sf"/>
</dbReference>
<evidence type="ECO:0000256" key="5">
    <source>
        <dbReference type="ARBA" id="ARBA00022692"/>
    </source>
</evidence>
<keyword evidence="7 13" id="KW-0067">ATP-binding</keyword>
<dbReference type="InterPro" id="IPR027417">
    <property type="entry name" value="P-loop_NTPase"/>
</dbReference>
<feature type="compositionally biased region" description="Basic and acidic residues" evidence="10">
    <location>
        <begin position="900"/>
        <end position="911"/>
    </location>
</feature>
<dbReference type="GO" id="GO:0005886">
    <property type="term" value="C:plasma membrane"/>
    <property type="evidence" value="ECO:0007669"/>
    <property type="project" value="UniProtKB-SubCell"/>
</dbReference>
<dbReference type="GO" id="GO:0140359">
    <property type="term" value="F:ABC-type transporter activity"/>
    <property type="evidence" value="ECO:0007669"/>
    <property type="project" value="InterPro"/>
</dbReference>
<dbReference type="InterPro" id="IPR017871">
    <property type="entry name" value="ABC_transporter-like_CS"/>
</dbReference>
<gene>
    <name evidence="13" type="ORF">Bathy02g05520</name>
</gene>